<sequence length="785" mass="88939">MLAERVKRIELSTTLKISAKAKAMKAAGIDVIDLSVGEPDFPTPENIKDAARLALDENFTHYTQNDGIPELKKAIITKLAEDNQVSYEPDQIIVSCGAKHSLYNLAVALLNKGEEVIVPAPYWVSYPQQILLAKGKPVIVPTREEDGFRLTTKQLNEHLNFNTKALIINNPSNPTGTGYPRAELEALAQQAVAEGLFIIADEIYEKIVYDDFKFVSIASLGKAIQERTIIINGVSKAYSMTGWRIGFAAGPKEIIAGMNKLQSHNTSNPNSIAQKASIEAFIGPQHSISQMNAEFQKRRNFMMQKLKLIQGISCYQPQGAFYLFPNIAATFGKEYQGMTIRNSFGLAYYLLKEAHVAVVPGEAFGADNYIRLSYATSMTQLEQSMDRIIDAMSKLHVSRKTRKIRLNNVNTKVKGRLGVETELNADDRDALVNEAEYYLPFDHYYEWNANINGVIVQLRTNVSHLYDFWVENWYPAQIESDLEPHGIVYVVDGIPGREPVCYYHSDSKTGIIFNTSYYGQAKQVAVGIVSDLGERLFNVHTVRASCLDYQGQGMLILHAPNVKKERHFYELLAKEGVRLHSDDVVFIRYREKSAIADISERKYYLRTRIMKEFPDFRSLFERSKCENVVSTSSECVKQGCHLEECALDQGEPFCFFAFDKSRSMIDPIWVNGPDGYVKRTDIKWIVILYFDPYGSALKHIEAEHALTILEEGHNRLFQPTVSLEAEHKEQSFYNPYLHHLNPARKEIQKMYYRQLLSLAKCFGINTALGEFEEIQSRIKSILDGA</sequence>
<keyword evidence="9" id="KW-1185">Reference proteome</keyword>
<evidence type="ECO:0000259" key="7">
    <source>
        <dbReference type="Pfam" id="PF00155"/>
    </source>
</evidence>
<feature type="domain" description="Aminotransferase class I/classII large" evidence="7">
    <location>
        <begin position="30"/>
        <end position="388"/>
    </location>
</feature>
<comment type="cofactor">
    <cofactor evidence="1 6">
        <name>pyridoxal 5'-phosphate</name>
        <dbReference type="ChEBI" id="CHEBI:597326"/>
    </cofactor>
</comment>
<organism evidence="8 9">
    <name type="scientific">candidate division CSSED10-310 bacterium</name>
    <dbReference type="NCBI Taxonomy" id="2855610"/>
    <lineage>
        <taxon>Bacteria</taxon>
        <taxon>Bacteria division CSSED10-310</taxon>
    </lineage>
</organism>
<dbReference type="InterPro" id="IPR015424">
    <property type="entry name" value="PyrdxlP-dep_Trfase"/>
</dbReference>
<dbReference type="Gene3D" id="3.90.1150.10">
    <property type="entry name" value="Aspartate Aminotransferase, domain 1"/>
    <property type="match status" value="1"/>
</dbReference>
<evidence type="ECO:0000256" key="3">
    <source>
        <dbReference type="ARBA" id="ARBA00022576"/>
    </source>
</evidence>
<evidence type="ECO:0000313" key="8">
    <source>
        <dbReference type="EMBL" id="MFC1850416.1"/>
    </source>
</evidence>
<dbReference type="Pfam" id="PF00155">
    <property type="entry name" value="Aminotran_1_2"/>
    <property type="match status" value="1"/>
</dbReference>
<accession>A0ABV6YW29</accession>
<protein>
    <recommendedName>
        <fullName evidence="6">Aminotransferase</fullName>
        <ecNumber evidence="6">2.6.1.-</ecNumber>
    </recommendedName>
</protein>
<dbReference type="EC" id="2.6.1.-" evidence="6"/>
<evidence type="ECO:0000256" key="4">
    <source>
        <dbReference type="ARBA" id="ARBA00022679"/>
    </source>
</evidence>
<proteinExistence type="inferred from homology"/>
<keyword evidence="3 6" id="KW-0032">Aminotransferase</keyword>
<dbReference type="PRINTS" id="PR00753">
    <property type="entry name" value="ACCSYNTHASE"/>
</dbReference>
<evidence type="ECO:0000256" key="6">
    <source>
        <dbReference type="RuleBase" id="RU000481"/>
    </source>
</evidence>
<comment type="similarity">
    <text evidence="2 6">Belongs to the class-I pyridoxal-phosphate-dependent aminotransferase family.</text>
</comment>
<evidence type="ECO:0000256" key="2">
    <source>
        <dbReference type="ARBA" id="ARBA00007441"/>
    </source>
</evidence>
<dbReference type="SUPFAM" id="SSF53383">
    <property type="entry name" value="PLP-dependent transferases"/>
    <property type="match status" value="1"/>
</dbReference>
<reference evidence="8 9" key="1">
    <citation type="submission" date="2024-09" db="EMBL/GenBank/DDBJ databases">
        <title>Laminarin stimulates single cell rates of sulfate reduction while oxygen inhibits transcriptomic activity in coastal marine sediment.</title>
        <authorList>
            <person name="Lindsay M."/>
            <person name="Orcutt B."/>
            <person name="Emerson D."/>
            <person name="Stepanauskas R."/>
            <person name="D'Angelo T."/>
        </authorList>
    </citation>
    <scope>NUCLEOTIDE SEQUENCE [LARGE SCALE GENOMIC DNA]</scope>
    <source>
        <strain evidence="8">SAG AM-311-K15</strain>
    </source>
</reference>
<dbReference type="Gene3D" id="3.40.640.10">
    <property type="entry name" value="Type I PLP-dependent aspartate aminotransferase-like (Major domain)"/>
    <property type="match status" value="1"/>
</dbReference>
<dbReference type="CDD" id="cd00609">
    <property type="entry name" value="AAT_like"/>
    <property type="match status" value="1"/>
</dbReference>
<dbReference type="GO" id="GO:0008483">
    <property type="term" value="F:transaminase activity"/>
    <property type="evidence" value="ECO:0007669"/>
    <property type="project" value="UniProtKB-KW"/>
</dbReference>
<dbReference type="InterPro" id="IPR015421">
    <property type="entry name" value="PyrdxlP-dep_Trfase_major"/>
</dbReference>
<evidence type="ECO:0000313" key="9">
    <source>
        <dbReference type="Proteomes" id="UP001594351"/>
    </source>
</evidence>
<comment type="caution">
    <text evidence="8">The sequence shown here is derived from an EMBL/GenBank/DDBJ whole genome shotgun (WGS) entry which is preliminary data.</text>
</comment>
<dbReference type="PANTHER" id="PTHR46383:SF1">
    <property type="entry name" value="ASPARTATE AMINOTRANSFERASE"/>
    <property type="match status" value="1"/>
</dbReference>
<keyword evidence="4 6" id="KW-0808">Transferase</keyword>
<dbReference type="InterPro" id="IPR004839">
    <property type="entry name" value="Aminotransferase_I/II_large"/>
</dbReference>
<dbReference type="PANTHER" id="PTHR46383">
    <property type="entry name" value="ASPARTATE AMINOTRANSFERASE"/>
    <property type="match status" value="1"/>
</dbReference>
<name>A0ABV6YW29_UNCC1</name>
<dbReference type="EMBL" id="JBHPBY010000097">
    <property type="protein sequence ID" value="MFC1850416.1"/>
    <property type="molecule type" value="Genomic_DNA"/>
</dbReference>
<dbReference type="InterPro" id="IPR050596">
    <property type="entry name" value="AspAT/PAT-like"/>
</dbReference>
<evidence type="ECO:0000256" key="1">
    <source>
        <dbReference type="ARBA" id="ARBA00001933"/>
    </source>
</evidence>
<evidence type="ECO:0000256" key="5">
    <source>
        <dbReference type="ARBA" id="ARBA00022898"/>
    </source>
</evidence>
<dbReference type="InterPro" id="IPR015422">
    <property type="entry name" value="PyrdxlP-dep_Trfase_small"/>
</dbReference>
<dbReference type="InterPro" id="IPR004838">
    <property type="entry name" value="NHTrfase_class1_PyrdxlP-BS"/>
</dbReference>
<dbReference type="Proteomes" id="UP001594351">
    <property type="component" value="Unassembled WGS sequence"/>
</dbReference>
<gene>
    <name evidence="8" type="ORF">ACFL27_09525</name>
</gene>
<keyword evidence="5" id="KW-0663">Pyridoxal phosphate</keyword>
<dbReference type="PROSITE" id="PS00105">
    <property type="entry name" value="AA_TRANSFER_CLASS_1"/>
    <property type="match status" value="1"/>
</dbReference>